<dbReference type="PANTHER" id="PTHR46847:SF1">
    <property type="entry name" value="D-ALLOSE-BINDING PERIPLASMIC PROTEIN-RELATED"/>
    <property type="match status" value="1"/>
</dbReference>
<dbReference type="GO" id="GO:0030246">
    <property type="term" value="F:carbohydrate binding"/>
    <property type="evidence" value="ECO:0007669"/>
    <property type="project" value="UniProtKB-ARBA"/>
</dbReference>
<reference evidence="6 7" key="1">
    <citation type="submission" date="2015-08" db="EMBL/GenBank/DDBJ databases">
        <title>Genomes of Paenibacillus riograndensis.</title>
        <authorList>
            <person name="Sant'Anna F.H."/>
            <person name="Souza R."/>
            <person name="Ambrosini A."/>
            <person name="Bach E."/>
            <person name="Fernandes G."/>
            <person name="Balsanelli E."/>
            <person name="Baura V.A."/>
            <person name="Pedrosa F.O."/>
            <person name="Souza E.M."/>
            <person name="Passaglia L."/>
        </authorList>
    </citation>
    <scope>NUCLEOTIDE SEQUENCE [LARGE SCALE GENOMIC DNA]</scope>
    <source>
        <strain evidence="6 7">CAS34</strain>
    </source>
</reference>
<dbReference type="PANTHER" id="PTHR46847">
    <property type="entry name" value="D-ALLOSE-BINDING PERIPLASMIC PROTEIN-RELATED"/>
    <property type="match status" value="1"/>
</dbReference>
<organism evidence="6 7">
    <name type="scientific">Paenibacillus riograndensis</name>
    <dbReference type="NCBI Taxonomy" id="483937"/>
    <lineage>
        <taxon>Bacteria</taxon>
        <taxon>Bacillati</taxon>
        <taxon>Bacillota</taxon>
        <taxon>Bacilli</taxon>
        <taxon>Bacillales</taxon>
        <taxon>Paenibacillaceae</taxon>
        <taxon>Paenibacillus</taxon>
        <taxon>Paenibacillus sonchi group</taxon>
    </lineage>
</organism>
<protein>
    <submittedName>
        <fullName evidence="6">Sugar ABC transporter substrate-binding protein</fullName>
    </submittedName>
</protein>
<dbReference type="Gene3D" id="3.40.50.2300">
    <property type="match status" value="2"/>
</dbReference>
<proteinExistence type="inferred from homology"/>
<dbReference type="EMBL" id="LIRB01000149">
    <property type="protein sequence ID" value="KWX69551.1"/>
    <property type="molecule type" value="Genomic_DNA"/>
</dbReference>
<dbReference type="InterPro" id="IPR028082">
    <property type="entry name" value="Peripla_BP_I"/>
</dbReference>
<evidence type="ECO:0000313" key="6">
    <source>
        <dbReference type="EMBL" id="KWX69551.1"/>
    </source>
</evidence>
<evidence type="ECO:0000256" key="3">
    <source>
        <dbReference type="ARBA" id="ARBA00022729"/>
    </source>
</evidence>
<feature type="domain" description="Periplasmic binding protein" evidence="5">
    <location>
        <begin position="44"/>
        <end position="299"/>
    </location>
</feature>
<keyword evidence="7" id="KW-1185">Reference proteome</keyword>
<comment type="subcellular location">
    <subcellularLocation>
        <location evidence="1">Cell envelope</location>
    </subcellularLocation>
</comment>
<dbReference type="OrthoDB" id="9814427at2"/>
<feature type="chain" id="PRO_5038639446" evidence="4">
    <location>
        <begin position="22"/>
        <end position="324"/>
    </location>
</feature>
<dbReference type="Pfam" id="PF13407">
    <property type="entry name" value="Peripla_BP_4"/>
    <property type="match status" value="1"/>
</dbReference>
<evidence type="ECO:0000256" key="1">
    <source>
        <dbReference type="ARBA" id="ARBA00004196"/>
    </source>
</evidence>
<evidence type="ECO:0000256" key="4">
    <source>
        <dbReference type="SAM" id="SignalP"/>
    </source>
</evidence>
<sequence>MKNFFKALSVTVLALSLTACGSANNKADTGNDSNASKDEGTLSFAFLPNTQNNTFQTAMTKTYEKLAKEKGVKFTMLDPDYDLNKQMNQMSDAANQGFDAVFVIPVDSAGIRQGLEQLNDKNIPVFNVDTAVIKDDRDLVDSVIATDAFMAGKLMGEQMVNDFPNGGEIAILDFPSNESCVQRVAGFMEGLGDNKSKFNIVAQQDGKAALDASLPIAEDIIQAHPDLAAIFAINDPSALGAAAAVEASGKNIGVYSIDASPDGKAALVDGSLKAVAAQVPIQIAERSFNAALDLMEGKEIEKEILLPSHVVTKEMAEETAGEWQ</sequence>
<comment type="caution">
    <text evidence="6">The sequence shown here is derived from an EMBL/GenBank/DDBJ whole genome shotgun (WGS) entry which is preliminary data.</text>
</comment>
<evidence type="ECO:0000256" key="2">
    <source>
        <dbReference type="ARBA" id="ARBA00007639"/>
    </source>
</evidence>
<feature type="signal peptide" evidence="4">
    <location>
        <begin position="1"/>
        <end position="21"/>
    </location>
</feature>
<evidence type="ECO:0000259" key="5">
    <source>
        <dbReference type="Pfam" id="PF13407"/>
    </source>
</evidence>
<dbReference type="GO" id="GO:0030313">
    <property type="term" value="C:cell envelope"/>
    <property type="evidence" value="ECO:0007669"/>
    <property type="project" value="UniProtKB-SubCell"/>
</dbReference>
<dbReference type="PATRIC" id="fig|483937.3.peg.309"/>
<accession>A0A132TE35</accession>
<dbReference type="AlphaFoldDB" id="A0A132TE35"/>
<dbReference type="InterPro" id="IPR025997">
    <property type="entry name" value="SBP_2_dom"/>
</dbReference>
<dbReference type="RefSeq" id="WP_060863677.1">
    <property type="nucleotide sequence ID" value="NZ_LIRB01000149.1"/>
</dbReference>
<dbReference type="CDD" id="cd19971">
    <property type="entry name" value="PBP1_ABC_sugar_binding-like"/>
    <property type="match status" value="1"/>
</dbReference>
<dbReference type="SUPFAM" id="SSF53822">
    <property type="entry name" value="Periplasmic binding protein-like I"/>
    <property type="match status" value="1"/>
</dbReference>
<dbReference type="Proteomes" id="UP000070475">
    <property type="component" value="Unassembled WGS sequence"/>
</dbReference>
<evidence type="ECO:0000313" key="7">
    <source>
        <dbReference type="Proteomes" id="UP000070475"/>
    </source>
</evidence>
<keyword evidence="3 4" id="KW-0732">Signal</keyword>
<name>A0A132TE35_9BACL</name>
<dbReference type="PROSITE" id="PS51257">
    <property type="entry name" value="PROKAR_LIPOPROTEIN"/>
    <property type="match status" value="1"/>
</dbReference>
<gene>
    <name evidence="6" type="ORF">AMQ84_31790</name>
</gene>
<comment type="similarity">
    <text evidence="2">Belongs to the bacterial solute-binding protein 2 family.</text>
</comment>